<reference evidence="10" key="2">
    <citation type="journal article" date="2023" name="Science">
        <title>Genomic signatures of disease resistance in endangered staghorn corals.</title>
        <authorList>
            <person name="Vollmer S.V."/>
            <person name="Selwyn J.D."/>
            <person name="Despard B.A."/>
            <person name="Roesel C.L."/>
        </authorList>
    </citation>
    <scope>NUCLEOTIDE SEQUENCE</scope>
    <source>
        <strain evidence="10">K2</strain>
    </source>
</reference>
<evidence type="ECO:0000256" key="1">
    <source>
        <dbReference type="ARBA" id="ARBA00001968"/>
    </source>
</evidence>
<evidence type="ECO:0008006" key="12">
    <source>
        <dbReference type="Google" id="ProtNLM"/>
    </source>
</evidence>
<evidence type="ECO:0000256" key="6">
    <source>
        <dbReference type="ARBA" id="ARBA00022801"/>
    </source>
</evidence>
<protein>
    <recommendedName>
        <fullName evidence="12">DDE Tnp4 domain-containing protein</fullName>
    </recommendedName>
</protein>
<dbReference type="GO" id="GO:0046872">
    <property type="term" value="F:metal ion binding"/>
    <property type="evidence" value="ECO:0007669"/>
    <property type="project" value="UniProtKB-KW"/>
</dbReference>
<dbReference type="InterPro" id="IPR027806">
    <property type="entry name" value="HARBI1_dom"/>
</dbReference>
<evidence type="ECO:0000313" key="11">
    <source>
        <dbReference type="Proteomes" id="UP001249851"/>
    </source>
</evidence>
<evidence type="ECO:0000259" key="9">
    <source>
        <dbReference type="Pfam" id="PF26138"/>
    </source>
</evidence>
<evidence type="ECO:0000256" key="4">
    <source>
        <dbReference type="ARBA" id="ARBA00022722"/>
    </source>
</evidence>
<evidence type="ECO:0000313" key="10">
    <source>
        <dbReference type="EMBL" id="KAK2552457.1"/>
    </source>
</evidence>
<dbReference type="Pfam" id="PF13359">
    <property type="entry name" value="DDE_Tnp_4"/>
    <property type="match status" value="1"/>
</dbReference>
<dbReference type="PANTHER" id="PTHR22930">
    <property type="match status" value="1"/>
</dbReference>
<name>A0AAD9Q0D4_ACRCE</name>
<comment type="caution">
    <text evidence="10">The sequence shown here is derived from an EMBL/GenBank/DDBJ whole genome shotgun (WGS) entry which is preliminary data.</text>
</comment>
<gene>
    <name evidence="10" type="ORF">P5673_026544</name>
</gene>
<keyword evidence="4" id="KW-0540">Nuclease</keyword>
<evidence type="ECO:0000259" key="8">
    <source>
        <dbReference type="Pfam" id="PF13359"/>
    </source>
</evidence>
<dbReference type="GO" id="GO:0005634">
    <property type="term" value="C:nucleus"/>
    <property type="evidence" value="ECO:0007669"/>
    <property type="project" value="UniProtKB-SubCell"/>
</dbReference>
<dbReference type="PANTHER" id="PTHR22930:SF85">
    <property type="entry name" value="GH03217P-RELATED"/>
    <property type="match status" value="1"/>
</dbReference>
<evidence type="ECO:0000256" key="3">
    <source>
        <dbReference type="ARBA" id="ARBA00006958"/>
    </source>
</evidence>
<reference evidence="10" key="1">
    <citation type="journal article" date="2023" name="G3 (Bethesda)">
        <title>Whole genome assembly and annotation of the endangered Caribbean coral Acropora cervicornis.</title>
        <authorList>
            <person name="Selwyn J.D."/>
            <person name="Vollmer S.V."/>
        </authorList>
    </citation>
    <scope>NUCLEOTIDE SEQUENCE</scope>
    <source>
        <strain evidence="10">K2</strain>
    </source>
</reference>
<accession>A0AAD9Q0D4</accession>
<dbReference type="InterPro" id="IPR045249">
    <property type="entry name" value="HARBI1-like"/>
</dbReference>
<comment type="subcellular location">
    <subcellularLocation>
        <location evidence="2">Nucleus</location>
    </subcellularLocation>
</comment>
<organism evidence="10 11">
    <name type="scientific">Acropora cervicornis</name>
    <name type="common">Staghorn coral</name>
    <dbReference type="NCBI Taxonomy" id="6130"/>
    <lineage>
        <taxon>Eukaryota</taxon>
        <taxon>Metazoa</taxon>
        <taxon>Cnidaria</taxon>
        <taxon>Anthozoa</taxon>
        <taxon>Hexacorallia</taxon>
        <taxon>Scleractinia</taxon>
        <taxon>Astrocoeniina</taxon>
        <taxon>Acroporidae</taxon>
        <taxon>Acropora</taxon>
    </lineage>
</organism>
<evidence type="ECO:0000256" key="7">
    <source>
        <dbReference type="ARBA" id="ARBA00023242"/>
    </source>
</evidence>
<dbReference type="Pfam" id="PF26138">
    <property type="entry name" value="DUF8040"/>
    <property type="match status" value="1"/>
</dbReference>
<dbReference type="InterPro" id="IPR058353">
    <property type="entry name" value="DUF8040"/>
</dbReference>
<dbReference type="Proteomes" id="UP001249851">
    <property type="component" value="Unassembled WGS sequence"/>
</dbReference>
<feature type="domain" description="DUF8040" evidence="9">
    <location>
        <begin position="25"/>
        <end position="118"/>
    </location>
</feature>
<keyword evidence="11" id="KW-1185">Reference proteome</keyword>
<keyword evidence="7" id="KW-0539">Nucleus</keyword>
<keyword evidence="6" id="KW-0378">Hydrolase</keyword>
<dbReference type="EMBL" id="JARQWQ010000087">
    <property type="protein sequence ID" value="KAK2552457.1"/>
    <property type="molecule type" value="Genomic_DNA"/>
</dbReference>
<dbReference type="GO" id="GO:0004518">
    <property type="term" value="F:nuclease activity"/>
    <property type="evidence" value="ECO:0007669"/>
    <property type="project" value="UniProtKB-KW"/>
</dbReference>
<comment type="similarity">
    <text evidence="3">Belongs to the HARBI1 family.</text>
</comment>
<feature type="domain" description="DDE Tnp4" evidence="8">
    <location>
        <begin position="145"/>
        <end position="260"/>
    </location>
</feature>
<evidence type="ECO:0000256" key="5">
    <source>
        <dbReference type="ARBA" id="ARBA00022723"/>
    </source>
</evidence>
<keyword evidence="5" id="KW-0479">Metal-binding</keyword>
<comment type="cofactor">
    <cofactor evidence="1">
        <name>a divalent metal cation</name>
        <dbReference type="ChEBI" id="CHEBI:60240"/>
    </cofactor>
</comment>
<evidence type="ECO:0000256" key="2">
    <source>
        <dbReference type="ARBA" id="ARBA00004123"/>
    </source>
</evidence>
<proteinExistence type="inferred from homology"/>
<dbReference type="AlphaFoldDB" id="A0AAD9Q0D4"/>
<sequence length="309" mass="35505">MLGRGRCGERKPQASWKKPGRTDRWWINLWQGHLPEDEWKYNLCMSTQVFMKLVKELRPFISLNPRLPNRTAVSAEKKLALTLNFLKNTGSIRMAANEFGVAKSTVSVIVHDVCQAITSYLGPKYIRLPRTVDEMRELIVKFESGHVFPQAFGWPGSVHDAKVFSNANINYLLQEGKLLQVYRTLLPDFNKVPCLLLGDPALTLLPYCMKEFPSTSTNDQVVFNDLLRSARNLIEHAFGCLKARWQILNRRDDLKLEHVPELQFCITHFLGEPLSIYDKTNPDWAPNENLGYGFCEVSVWSQEQYEGTQ</sequence>
<dbReference type="GO" id="GO:0016787">
    <property type="term" value="F:hydrolase activity"/>
    <property type="evidence" value="ECO:0007669"/>
    <property type="project" value="UniProtKB-KW"/>
</dbReference>